<proteinExistence type="predicted"/>
<evidence type="ECO:0000313" key="2">
    <source>
        <dbReference type="Proteomes" id="UP000297703"/>
    </source>
</evidence>
<dbReference type="EMBL" id="QXTE01000054">
    <property type="protein sequence ID" value="TFK09380.1"/>
    <property type="molecule type" value="Genomic_DNA"/>
</dbReference>
<evidence type="ECO:0000313" key="1">
    <source>
        <dbReference type="EMBL" id="TFK09380.1"/>
    </source>
</evidence>
<organism evidence="1 2">
    <name type="scientific">Platysternon megacephalum</name>
    <name type="common">big-headed turtle</name>
    <dbReference type="NCBI Taxonomy" id="55544"/>
    <lineage>
        <taxon>Eukaryota</taxon>
        <taxon>Metazoa</taxon>
        <taxon>Chordata</taxon>
        <taxon>Craniata</taxon>
        <taxon>Vertebrata</taxon>
        <taxon>Euteleostomi</taxon>
        <taxon>Archelosauria</taxon>
        <taxon>Testudinata</taxon>
        <taxon>Testudines</taxon>
        <taxon>Cryptodira</taxon>
        <taxon>Durocryptodira</taxon>
        <taxon>Testudinoidea</taxon>
        <taxon>Platysternidae</taxon>
        <taxon>Platysternon</taxon>
    </lineage>
</organism>
<accession>A0A4D9ET98</accession>
<dbReference type="AlphaFoldDB" id="A0A4D9ET98"/>
<name>A0A4D9ET98_9SAUR</name>
<reference evidence="1 2" key="2">
    <citation type="submission" date="2019-04" db="EMBL/GenBank/DDBJ databases">
        <title>The genome sequence of big-headed turtle.</title>
        <authorList>
            <person name="Gong S."/>
        </authorList>
    </citation>
    <scope>NUCLEOTIDE SEQUENCE [LARGE SCALE GENOMIC DNA]</scope>
    <source>
        <strain evidence="1">DO16091913</strain>
        <tissue evidence="1">Muscle</tissue>
    </source>
</reference>
<protein>
    <submittedName>
        <fullName evidence="1">Tetraspanin-32</fullName>
    </submittedName>
</protein>
<reference evidence="1 2" key="1">
    <citation type="submission" date="2019-04" db="EMBL/GenBank/DDBJ databases">
        <title>Draft genome of the big-headed turtle Platysternon megacephalum.</title>
        <authorList>
            <person name="Gong S."/>
        </authorList>
    </citation>
    <scope>NUCLEOTIDE SEQUENCE [LARGE SCALE GENOMIC DNA]</scope>
    <source>
        <strain evidence="1">DO16091913</strain>
        <tissue evidence="1">Muscle</tissue>
    </source>
</reference>
<comment type="caution">
    <text evidence="1">The sequence shown here is derived from an EMBL/GenBank/DDBJ whole genome shotgun (WGS) entry which is preliminary data.</text>
</comment>
<keyword evidence="2" id="KW-1185">Reference proteome</keyword>
<sequence>MPCRYWADHMSHGFPPFGRKGRKLYLRRGKKGSQDGFLVVVRNSRWRVGINNQNRNTKILPLHQKESGINDWFIQLSTVLSFFLQGTNTVPRLQPQHSTVSYK</sequence>
<dbReference type="Proteomes" id="UP000297703">
    <property type="component" value="Unassembled WGS sequence"/>
</dbReference>
<gene>
    <name evidence="1" type="ORF">DR999_PMT07670</name>
</gene>